<dbReference type="Proteomes" id="UP001054945">
    <property type="component" value="Unassembled WGS sequence"/>
</dbReference>
<feature type="region of interest" description="Disordered" evidence="1">
    <location>
        <begin position="1"/>
        <end position="29"/>
    </location>
</feature>
<evidence type="ECO:0000313" key="3">
    <source>
        <dbReference type="Proteomes" id="UP001054945"/>
    </source>
</evidence>
<protein>
    <recommendedName>
        <fullName evidence="4">Ycf15</fullName>
    </recommendedName>
</protein>
<evidence type="ECO:0000256" key="1">
    <source>
        <dbReference type="SAM" id="MobiDB-lite"/>
    </source>
</evidence>
<comment type="caution">
    <text evidence="2">The sequence shown here is derived from an EMBL/GenBank/DDBJ whole genome shotgun (WGS) entry which is preliminary data.</text>
</comment>
<evidence type="ECO:0000313" key="2">
    <source>
        <dbReference type="EMBL" id="GIY96752.1"/>
    </source>
</evidence>
<evidence type="ECO:0008006" key="4">
    <source>
        <dbReference type="Google" id="ProtNLM"/>
    </source>
</evidence>
<accession>A0AAV4XQ21</accession>
<reference evidence="2 3" key="1">
    <citation type="submission" date="2021-06" db="EMBL/GenBank/DDBJ databases">
        <title>Caerostris extrusa draft genome.</title>
        <authorList>
            <person name="Kono N."/>
            <person name="Arakawa K."/>
        </authorList>
    </citation>
    <scope>NUCLEOTIDE SEQUENCE [LARGE SCALE GENOMIC DNA]</scope>
</reference>
<name>A0AAV4XQ21_CAEEX</name>
<organism evidence="2 3">
    <name type="scientific">Caerostris extrusa</name>
    <name type="common">Bark spider</name>
    <name type="synonym">Caerostris bankana</name>
    <dbReference type="NCBI Taxonomy" id="172846"/>
    <lineage>
        <taxon>Eukaryota</taxon>
        <taxon>Metazoa</taxon>
        <taxon>Ecdysozoa</taxon>
        <taxon>Arthropoda</taxon>
        <taxon>Chelicerata</taxon>
        <taxon>Arachnida</taxon>
        <taxon>Araneae</taxon>
        <taxon>Araneomorphae</taxon>
        <taxon>Entelegynae</taxon>
        <taxon>Araneoidea</taxon>
        <taxon>Araneidae</taxon>
        <taxon>Caerostris</taxon>
    </lineage>
</organism>
<proteinExistence type="predicted"/>
<gene>
    <name evidence="2" type="ORF">CEXT_87921</name>
</gene>
<sequence length="72" mass="8042">MKSIGGWETANLGKEEKDSSGRRKVGNRRATFFRRTPSFTKTVGKMTRTGSPSDAYSELWTKNCSEVPLSLI</sequence>
<dbReference type="AlphaFoldDB" id="A0AAV4XQ21"/>
<dbReference type="EMBL" id="BPLR01018084">
    <property type="protein sequence ID" value="GIY96752.1"/>
    <property type="molecule type" value="Genomic_DNA"/>
</dbReference>
<keyword evidence="3" id="KW-1185">Reference proteome</keyword>